<dbReference type="EMBL" id="AZBU02000011">
    <property type="protein sequence ID" value="TKR61201.1"/>
    <property type="molecule type" value="Genomic_DNA"/>
</dbReference>
<accession>A0A4U5LY59</accession>
<keyword evidence="1" id="KW-0732">Signal</keyword>
<name>A0A4U5LY59_STECR</name>
<keyword evidence="3" id="KW-1185">Reference proteome</keyword>
<dbReference type="OrthoDB" id="6278121at2759"/>
<evidence type="ECO:0000313" key="2">
    <source>
        <dbReference type="EMBL" id="TKR61201.1"/>
    </source>
</evidence>
<protein>
    <recommendedName>
        <fullName evidence="4">Protein quiver</fullName>
    </recommendedName>
</protein>
<reference evidence="2 3" key="2">
    <citation type="journal article" date="2019" name="G3 (Bethesda)">
        <title>Hybrid Assembly of the Genome of the Entomopathogenic Nematode Steinernema carpocapsae Identifies the X-Chromosome.</title>
        <authorList>
            <person name="Serra L."/>
            <person name="Macchietto M."/>
            <person name="Macias-Munoz A."/>
            <person name="McGill C.J."/>
            <person name="Rodriguez I.M."/>
            <person name="Rodriguez B."/>
            <person name="Murad R."/>
            <person name="Mortazavi A."/>
        </authorList>
    </citation>
    <scope>NUCLEOTIDE SEQUENCE [LARGE SCALE GENOMIC DNA]</scope>
    <source>
        <strain evidence="2 3">ALL</strain>
    </source>
</reference>
<evidence type="ECO:0000313" key="3">
    <source>
        <dbReference type="Proteomes" id="UP000298663"/>
    </source>
</evidence>
<dbReference type="SUPFAM" id="SSF57302">
    <property type="entry name" value="Snake toxin-like"/>
    <property type="match status" value="1"/>
</dbReference>
<comment type="caution">
    <text evidence="2">The sequence shown here is derived from an EMBL/GenBank/DDBJ whole genome shotgun (WGS) entry which is preliminary data.</text>
</comment>
<reference evidence="2 3" key="1">
    <citation type="journal article" date="2015" name="Genome Biol.">
        <title>Comparative genomics of Steinernema reveals deeply conserved gene regulatory networks.</title>
        <authorList>
            <person name="Dillman A.R."/>
            <person name="Macchietto M."/>
            <person name="Porter C.F."/>
            <person name="Rogers A."/>
            <person name="Williams B."/>
            <person name="Antoshechkin I."/>
            <person name="Lee M.M."/>
            <person name="Goodwin Z."/>
            <person name="Lu X."/>
            <person name="Lewis E.E."/>
            <person name="Goodrich-Blair H."/>
            <person name="Stock S.P."/>
            <person name="Adams B.J."/>
            <person name="Sternberg P.W."/>
            <person name="Mortazavi A."/>
        </authorList>
    </citation>
    <scope>NUCLEOTIDE SEQUENCE [LARGE SCALE GENOMIC DNA]</scope>
    <source>
        <strain evidence="2 3">ALL</strain>
    </source>
</reference>
<gene>
    <name evidence="2" type="ORF">L596_028345</name>
</gene>
<feature type="signal peptide" evidence="1">
    <location>
        <begin position="1"/>
        <end position="17"/>
    </location>
</feature>
<proteinExistence type="predicted"/>
<dbReference type="AlphaFoldDB" id="A0A4U5LY59"/>
<evidence type="ECO:0000256" key="1">
    <source>
        <dbReference type="SAM" id="SignalP"/>
    </source>
</evidence>
<dbReference type="Proteomes" id="UP000298663">
    <property type="component" value="Unassembled WGS sequence"/>
</dbReference>
<organism evidence="2 3">
    <name type="scientific">Steinernema carpocapsae</name>
    <name type="common">Entomopathogenic nematode</name>
    <dbReference type="NCBI Taxonomy" id="34508"/>
    <lineage>
        <taxon>Eukaryota</taxon>
        <taxon>Metazoa</taxon>
        <taxon>Ecdysozoa</taxon>
        <taxon>Nematoda</taxon>
        <taxon>Chromadorea</taxon>
        <taxon>Rhabditida</taxon>
        <taxon>Tylenchina</taxon>
        <taxon>Panagrolaimomorpha</taxon>
        <taxon>Strongyloidoidea</taxon>
        <taxon>Steinernematidae</taxon>
        <taxon>Steinernema</taxon>
    </lineage>
</organism>
<dbReference type="InterPro" id="IPR045860">
    <property type="entry name" value="Snake_toxin-like_sf"/>
</dbReference>
<feature type="chain" id="PRO_5020439619" description="Protein quiver" evidence="1">
    <location>
        <begin position="18"/>
        <end position="181"/>
    </location>
</feature>
<sequence>MTPTLVLFLASLAVAAGFQCYSCNNGPGEDDSKSCAQQIETCHKGVESCSQVVYRSKSDQKLHQRKFCTSPGTPIYQYLMFFPGGSLCQNIDTISDHMTLDMEFPEAPEGFRRTHRARRGAALPPAPPHTQSNNLLCVCTRELCNDGSWKEMVEKTLYANLELTESGHKAPMGIPNLQALD</sequence>
<evidence type="ECO:0008006" key="4">
    <source>
        <dbReference type="Google" id="ProtNLM"/>
    </source>
</evidence>